<feature type="transmembrane region" description="Helical" evidence="1">
    <location>
        <begin position="6"/>
        <end position="28"/>
    </location>
</feature>
<evidence type="ECO:0000313" key="3">
    <source>
        <dbReference type="Proteomes" id="UP001209885"/>
    </source>
</evidence>
<name>A0ABT3RUB4_9BACT</name>
<comment type="caution">
    <text evidence="2">The sequence shown here is derived from an EMBL/GenBank/DDBJ whole genome shotgun (WGS) entry which is preliminary data.</text>
</comment>
<sequence>MNKQSLKIILSILGLITFVSLMVVFFGLNQRKNFASEFTKFDSMSISGYIDEIKSSTGGVRINLKNGKTFYFAPRLVEGQVVSGSFGIIAGKGDYILKKEFSDTLYLTLVNENRTIKYTFVHYPR</sequence>
<evidence type="ECO:0000256" key="1">
    <source>
        <dbReference type="SAM" id="Phobius"/>
    </source>
</evidence>
<dbReference type="RefSeq" id="WP_266057647.1">
    <property type="nucleotide sequence ID" value="NZ_JAPFQN010000007.1"/>
</dbReference>
<keyword evidence="1" id="KW-0472">Membrane</keyword>
<keyword evidence="3" id="KW-1185">Reference proteome</keyword>
<protein>
    <submittedName>
        <fullName evidence="2">Uncharacterized protein</fullName>
    </submittedName>
</protein>
<gene>
    <name evidence="2" type="ORF">OO013_14570</name>
</gene>
<dbReference type="Proteomes" id="UP001209885">
    <property type="component" value="Unassembled WGS sequence"/>
</dbReference>
<reference evidence="2 3" key="1">
    <citation type="submission" date="2022-11" db="EMBL/GenBank/DDBJ databases">
        <title>The characterization of three novel Bacteroidetes species and genomic analysis of their roles in tidal elemental geochemical cycles.</title>
        <authorList>
            <person name="Ma K."/>
        </authorList>
    </citation>
    <scope>NUCLEOTIDE SEQUENCE [LARGE SCALE GENOMIC DNA]</scope>
    <source>
        <strain evidence="2 3">M17</strain>
    </source>
</reference>
<keyword evidence="1" id="KW-0812">Transmembrane</keyword>
<organism evidence="2 3">
    <name type="scientific">Mangrovivirga halotolerans</name>
    <dbReference type="NCBI Taxonomy" id="2993936"/>
    <lineage>
        <taxon>Bacteria</taxon>
        <taxon>Pseudomonadati</taxon>
        <taxon>Bacteroidota</taxon>
        <taxon>Cytophagia</taxon>
        <taxon>Cytophagales</taxon>
        <taxon>Mangrovivirgaceae</taxon>
        <taxon>Mangrovivirga</taxon>
    </lineage>
</organism>
<keyword evidence="1" id="KW-1133">Transmembrane helix</keyword>
<proteinExistence type="predicted"/>
<evidence type="ECO:0000313" key="2">
    <source>
        <dbReference type="EMBL" id="MCX2745101.1"/>
    </source>
</evidence>
<dbReference type="EMBL" id="JAPFQN010000007">
    <property type="protein sequence ID" value="MCX2745101.1"/>
    <property type="molecule type" value="Genomic_DNA"/>
</dbReference>
<accession>A0ABT3RUB4</accession>